<dbReference type="EMBL" id="MU866312">
    <property type="protein sequence ID" value="KAK4173912.1"/>
    <property type="molecule type" value="Genomic_DNA"/>
</dbReference>
<dbReference type="AlphaFoldDB" id="A0AAN6W5A9"/>
<evidence type="ECO:0000313" key="1">
    <source>
        <dbReference type="EMBL" id="KAK4173912.1"/>
    </source>
</evidence>
<reference evidence="1" key="1">
    <citation type="journal article" date="2023" name="Mol. Phylogenet. Evol.">
        <title>Genome-scale phylogeny and comparative genomics of the fungal order Sordariales.</title>
        <authorList>
            <person name="Hensen N."/>
            <person name="Bonometti L."/>
            <person name="Westerberg I."/>
            <person name="Brannstrom I.O."/>
            <person name="Guillou S."/>
            <person name="Cros-Aarteil S."/>
            <person name="Calhoun S."/>
            <person name="Haridas S."/>
            <person name="Kuo A."/>
            <person name="Mondo S."/>
            <person name="Pangilinan J."/>
            <person name="Riley R."/>
            <person name="LaButti K."/>
            <person name="Andreopoulos B."/>
            <person name="Lipzen A."/>
            <person name="Chen C."/>
            <person name="Yan M."/>
            <person name="Daum C."/>
            <person name="Ng V."/>
            <person name="Clum A."/>
            <person name="Steindorff A."/>
            <person name="Ohm R.A."/>
            <person name="Martin F."/>
            <person name="Silar P."/>
            <person name="Natvig D.O."/>
            <person name="Lalanne C."/>
            <person name="Gautier V."/>
            <person name="Ament-Velasquez S.L."/>
            <person name="Kruys A."/>
            <person name="Hutchinson M.I."/>
            <person name="Powell A.J."/>
            <person name="Barry K."/>
            <person name="Miller A.N."/>
            <person name="Grigoriev I.V."/>
            <person name="Debuchy R."/>
            <person name="Gladieux P."/>
            <person name="Hiltunen Thoren M."/>
            <person name="Johannesson H."/>
        </authorList>
    </citation>
    <scope>NUCLEOTIDE SEQUENCE</scope>
    <source>
        <strain evidence="1">CBS 892.96</strain>
    </source>
</reference>
<organism evidence="1 2">
    <name type="scientific">Triangularia setosa</name>
    <dbReference type="NCBI Taxonomy" id="2587417"/>
    <lineage>
        <taxon>Eukaryota</taxon>
        <taxon>Fungi</taxon>
        <taxon>Dikarya</taxon>
        <taxon>Ascomycota</taxon>
        <taxon>Pezizomycotina</taxon>
        <taxon>Sordariomycetes</taxon>
        <taxon>Sordariomycetidae</taxon>
        <taxon>Sordariales</taxon>
        <taxon>Podosporaceae</taxon>
        <taxon>Triangularia</taxon>
    </lineage>
</organism>
<keyword evidence="2" id="KW-1185">Reference proteome</keyword>
<reference evidence="1" key="2">
    <citation type="submission" date="2023-05" db="EMBL/GenBank/DDBJ databases">
        <authorList>
            <consortium name="Lawrence Berkeley National Laboratory"/>
            <person name="Steindorff A."/>
            <person name="Hensen N."/>
            <person name="Bonometti L."/>
            <person name="Westerberg I."/>
            <person name="Brannstrom I.O."/>
            <person name="Guillou S."/>
            <person name="Cros-Aarteil S."/>
            <person name="Calhoun S."/>
            <person name="Haridas S."/>
            <person name="Kuo A."/>
            <person name="Mondo S."/>
            <person name="Pangilinan J."/>
            <person name="Riley R."/>
            <person name="Labutti K."/>
            <person name="Andreopoulos B."/>
            <person name="Lipzen A."/>
            <person name="Chen C."/>
            <person name="Yanf M."/>
            <person name="Daum C."/>
            <person name="Ng V."/>
            <person name="Clum A."/>
            <person name="Ohm R."/>
            <person name="Martin F."/>
            <person name="Silar P."/>
            <person name="Natvig D."/>
            <person name="Lalanne C."/>
            <person name="Gautier V."/>
            <person name="Ament-Velasquez S.L."/>
            <person name="Kruys A."/>
            <person name="Hutchinson M.I."/>
            <person name="Powell A.J."/>
            <person name="Barry K."/>
            <person name="Miller A.N."/>
            <person name="Grigoriev I.V."/>
            <person name="Debuchy R."/>
            <person name="Gladieux P."/>
            <person name="Thoren M.H."/>
            <person name="Johannesson H."/>
        </authorList>
    </citation>
    <scope>NUCLEOTIDE SEQUENCE</scope>
    <source>
        <strain evidence="1">CBS 892.96</strain>
    </source>
</reference>
<dbReference type="Proteomes" id="UP001302321">
    <property type="component" value="Unassembled WGS sequence"/>
</dbReference>
<comment type="caution">
    <text evidence="1">The sequence shown here is derived from an EMBL/GenBank/DDBJ whole genome shotgun (WGS) entry which is preliminary data.</text>
</comment>
<gene>
    <name evidence="1" type="ORF">QBC36DRAFT_313451</name>
</gene>
<evidence type="ECO:0000313" key="2">
    <source>
        <dbReference type="Proteomes" id="UP001302321"/>
    </source>
</evidence>
<accession>A0AAN6W5A9</accession>
<proteinExistence type="predicted"/>
<sequence>MPCFHRQPHDEPDFVANLVDLSVSPQDGANQLLVDYMYHLSRMARSVIELIPTGQLHGLSWDLATCIHGSVVDALFAKQQHLRSLRLTTDVECCTPCEQVSIPFRHLTCISWHGPSTVLLGSLQESLDVNQEQLMELEIDLVWPRVTRDDVDSDFDDGSYHCSGIMGFWHIPVSSCLDHNPWFHP</sequence>
<protein>
    <submittedName>
        <fullName evidence="1">Uncharacterized protein</fullName>
    </submittedName>
</protein>
<name>A0AAN6W5A9_9PEZI</name>